<protein>
    <submittedName>
        <fullName evidence="2">Uncharacterized protein</fullName>
    </submittedName>
</protein>
<dbReference type="Gene3D" id="6.10.250.1800">
    <property type="match status" value="1"/>
</dbReference>
<reference evidence="2" key="4">
    <citation type="submission" date="2025-09" db="UniProtKB">
        <authorList>
            <consortium name="Ensembl"/>
        </authorList>
    </citation>
    <scope>IDENTIFICATION</scope>
</reference>
<evidence type="ECO:0000256" key="1">
    <source>
        <dbReference type="SAM" id="MobiDB-lite"/>
    </source>
</evidence>
<feature type="region of interest" description="Disordered" evidence="1">
    <location>
        <begin position="53"/>
        <end position="86"/>
    </location>
</feature>
<reference evidence="2 3" key="1">
    <citation type="submission" date="2018-05" db="EMBL/GenBank/DDBJ databases">
        <authorList>
            <person name="Datahose"/>
        </authorList>
    </citation>
    <scope>NUCLEOTIDE SEQUENCE</scope>
</reference>
<accession>A0AAX7SGT2</accession>
<reference evidence="2" key="3">
    <citation type="submission" date="2025-08" db="UniProtKB">
        <authorList>
            <consortium name="Ensembl"/>
        </authorList>
    </citation>
    <scope>IDENTIFICATION</scope>
</reference>
<reference evidence="3" key="2">
    <citation type="submission" date="2023-03" db="EMBL/GenBank/DDBJ databases">
        <authorList>
            <consortium name="Wellcome Sanger Institute Data Sharing"/>
        </authorList>
    </citation>
    <scope>NUCLEOTIDE SEQUENCE [LARGE SCALE GENOMIC DNA]</scope>
</reference>
<name>A0AAX7SGT2_ASTCA</name>
<dbReference type="AlphaFoldDB" id="A0AAX7SGT2"/>
<evidence type="ECO:0000313" key="2">
    <source>
        <dbReference type="Ensembl" id="ENSACLP00000042935.1"/>
    </source>
</evidence>
<sequence length="134" mass="14260">MALRKQKLIDVASENQKEEDSQEDEAADDSVCVFAEMSEEEMMDLALRLSEQEASATALRRQQEEEEASDGSLHQSGPLCRAGESSAGDARLVADSGLLSGVSLQLRVSAGSPRLAAGSSSSAICRKTCVRKVV</sequence>
<evidence type="ECO:0000313" key="3">
    <source>
        <dbReference type="Proteomes" id="UP000265100"/>
    </source>
</evidence>
<organism evidence="2 3">
    <name type="scientific">Astatotilapia calliptera</name>
    <name type="common">Eastern happy</name>
    <name type="synonym">Chromis callipterus</name>
    <dbReference type="NCBI Taxonomy" id="8154"/>
    <lineage>
        <taxon>Eukaryota</taxon>
        <taxon>Metazoa</taxon>
        <taxon>Chordata</taxon>
        <taxon>Craniata</taxon>
        <taxon>Vertebrata</taxon>
        <taxon>Euteleostomi</taxon>
        <taxon>Actinopterygii</taxon>
        <taxon>Neopterygii</taxon>
        <taxon>Teleostei</taxon>
        <taxon>Neoteleostei</taxon>
        <taxon>Acanthomorphata</taxon>
        <taxon>Ovalentaria</taxon>
        <taxon>Cichlomorphae</taxon>
        <taxon>Cichliformes</taxon>
        <taxon>Cichlidae</taxon>
        <taxon>African cichlids</taxon>
        <taxon>Pseudocrenilabrinae</taxon>
        <taxon>Haplochromini</taxon>
        <taxon>Astatotilapia</taxon>
    </lineage>
</organism>
<feature type="region of interest" description="Disordered" evidence="1">
    <location>
        <begin position="1"/>
        <end position="29"/>
    </location>
</feature>
<proteinExistence type="predicted"/>
<keyword evidence="3" id="KW-1185">Reference proteome</keyword>
<dbReference type="PROSITE" id="PS50330">
    <property type="entry name" value="UIM"/>
    <property type="match status" value="1"/>
</dbReference>
<dbReference type="Proteomes" id="UP000265100">
    <property type="component" value="Chromosome 10"/>
</dbReference>
<dbReference type="InterPro" id="IPR003903">
    <property type="entry name" value="UIM_dom"/>
</dbReference>
<dbReference type="GeneTree" id="ENSGT00390000007635"/>
<dbReference type="Ensembl" id="ENSACLT00000070254.1">
    <property type="protein sequence ID" value="ENSACLP00000042935.1"/>
    <property type="gene ID" value="ENSACLG00000025899.2"/>
</dbReference>